<evidence type="ECO:0000256" key="1">
    <source>
        <dbReference type="SAM" id="Phobius"/>
    </source>
</evidence>
<sequence>MTTPYQPPRAGQPGAAPRAAVVNRAATSAFRRTIGLSVTFAGIVTLAAQVAARLHGAA</sequence>
<keyword evidence="1" id="KW-0812">Transmembrane</keyword>
<reference evidence="3" key="2">
    <citation type="submission" date="2022-06" db="EMBL/GenBank/DDBJ databases">
        <title>Draft genome sequence of Burkholderia glumae strain GR20004 isolated from rice panicle showing bacterial panicle blight.</title>
        <authorList>
            <person name="Choi S.Y."/>
            <person name="Lee Y.H."/>
        </authorList>
    </citation>
    <scope>NUCLEOTIDE SEQUENCE</scope>
    <source>
        <strain evidence="3">GR20004</strain>
    </source>
</reference>
<evidence type="ECO:0000313" key="2">
    <source>
        <dbReference type="EMBL" id="QPQ91428.1"/>
    </source>
</evidence>
<dbReference type="EMBL" id="CP065601">
    <property type="protein sequence ID" value="QPQ91428.1"/>
    <property type="molecule type" value="Genomic_DNA"/>
</dbReference>
<dbReference type="RefSeq" id="WP_017425149.1">
    <property type="nucleotide sequence ID" value="NZ_CP021074.1"/>
</dbReference>
<evidence type="ECO:0000313" key="3">
    <source>
        <dbReference type="EMBL" id="USS46662.1"/>
    </source>
</evidence>
<gene>
    <name evidence="2" type="ORF">I6H06_20025</name>
    <name evidence="3" type="ORF">NFI99_17295</name>
</gene>
<dbReference type="Proteomes" id="UP001056386">
    <property type="component" value="Chromosome 1"/>
</dbReference>
<dbReference type="EMBL" id="CP099587">
    <property type="protein sequence ID" value="USS46662.1"/>
    <property type="molecule type" value="Genomic_DNA"/>
</dbReference>
<evidence type="ECO:0000313" key="5">
    <source>
        <dbReference type="Proteomes" id="UP001056386"/>
    </source>
</evidence>
<dbReference type="GeneID" id="45699196"/>
<name>A0AAP9XZL8_BURGL</name>
<keyword evidence="5" id="KW-1185">Reference proteome</keyword>
<keyword evidence="1" id="KW-1133">Transmembrane helix</keyword>
<organism evidence="2 4">
    <name type="scientific">Burkholderia glumae</name>
    <name type="common">Pseudomonas glumae</name>
    <dbReference type="NCBI Taxonomy" id="337"/>
    <lineage>
        <taxon>Bacteria</taxon>
        <taxon>Pseudomonadati</taxon>
        <taxon>Pseudomonadota</taxon>
        <taxon>Betaproteobacteria</taxon>
        <taxon>Burkholderiales</taxon>
        <taxon>Burkholderiaceae</taxon>
        <taxon>Burkholderia</taxon>
    </lineage>
</organism>
<keyword evidence="1" id="KW-0472">Membrane</keyword>
<protein>
    <submittedName>
        <fullName evidence="2">Uncharacterized protein</fullName>
    </submittedName>
</protein>
<reference evidence="2 4" key="1">
    <citation type="submission" date="2020-12" db="EMBL/GenBank/DDBJ databases">
        <title>FDA dAtabase for Regulatory Grade micrObial Sequences (FDA-ARGOS): Supporting development and validation of Infectious Disease Dx tests.</title>
        <authorList>
            <person name="Minogue T."/>
            <person name="Wolcott M."/>
            <person name="Wasieloski L."/>
            <person name="Aguilar W."/>
            <person name="Moore D."/>
            <person name="Jaissle J."/>
            <person name="Tallon L."/>
            <person name="Sadzewicz L."/>
            <person name="Zhao X."/>
            <person name="Boylan J."/>
            <person name="Ott S."/>
            <person name="Bowen H."/>
            <person name="Vavikolanu K."/>
            <person name="Mehta A."/>
            <person name="Aluvathingal J."/>
            <person name="Nadendla S."/>
            <person name="Yan Y."/>
            <person name="Sichtig H."/>
        </authorList>
    </citation>
    <scope>NUCLEOTIDE SEQUENCE [LARGE SCALE GENOMIC DNA]</scope>
    <source>
        <strain evidence="2 4">FDAARGOS_949</strain>
    </source>
</reference>
<evidence type="ECO:0000313" key="4">
    <source>
        <dbReference type="Proteomes" id="UP000594892"/>
    </source>
</evidence>
<dbReference type="Proteomes" id="UP000594892">
    <property type="component" value="Chromosome 2"/>
</dbReference>
<feature type="transmembrane region" description="Helical" evidence="1">
    <location>
        <begin position="34"/>
        <end position="52"/>
    </location>
</feature>
<accession>A0AAP9XZL8</accession>
<proteinExistence type="predicted"/>
<dbReference type="AlphaFoldDB" id="A0AAP9XZL8"/>